<dbReference type="InterPro" id="IPR014710">
    <property type="entry name" value="RmlC-like_jellyroll"/>
</dbReference>
<dbReference type="AlphaFoldDB" id="A0A8J2YQD9"/>
<evidence type="ECO:0000313" key="4">
    <source>
        <dbReference type="Proteomes" id="UP000646365"/>
    </source>
</evidence>
<dbReference type="EMBL" id="BMJQ01000002">
    <property type="protein sequence ID" value="GGF04490.1"/>
    <property type="molecule type" value="Genomic_DNA"/>
</dbReference>
<dbReference type="RefSeq" id="WP_189042668.1">
    <property type="nucleotide sequence ID" value="NZ_BMJQ01000002.1"/>
</dbReference>
<gene>
    <name evidence="3" type="ORF">GCM10011611_07380</name>
</gene>
<dbReference type="Proteomes" id="UP000646365">
    <property type="component" value="Unassembled WGS sequence"/>
</dbReference>
<feature type="signal peptide" evidence="1">
    <location>
        <begin position="1"/>
        <end position="24"/>
    </location>
</feature>
<dbReference type="Pfam" id="PF07883">
    <property type="entry name" value="Cupin_2"/>
    <property type="match status" value="1"/>
</dbReference>
<feature type="chain" id="PRO_5035257787" evidence="1">
    <location>
        <begin position="25"/>
        <end position="139"/>
    </location>
</feature>
<proteinExistence type="predicted"/>
<name>A0A8J2YQD9_9PROT</name>
<evidence type="ECO:0000259" key="2">
    <source>
        <dbReference type="Pfam" id="PF07883"/>
    </source>
</evidence>
<evidence type="ECO:0000313" key="3">
    <source>
        <dbReference type="EMBL" id="GGF04490.1"/>
    </source>
</evidence>
<keyword evidence="4" id="KW-1185">Reference proteome</keyword>
<keyword evidence="1" id="KW-0732">Signal</keyword>
<dbReference type="InterPro" id="IPR013096">
    <property type="entry name" value="Cupin_2"/>
</dbReference>
<reference evidence="3" key="1">
    <citation type="journal article" date="2014" name="Int. J. Syst. Evol. Microbiol.">
        <title>Complete genome sequence of Corynebacterium casei LMG S-19264T (=DSM 44701T), isolated from a smear-ripened cheese.</title>
        <authorList>
            <consortium name="US DOE Joint Genome Institute (JGI-PGF)"/>
            <person name="Walter F."/>
            <person name="Albersmeier A."/>
            <person name="Kalinowski J."/>
            <person name="Ruckert C."/>
        </authorList>
    </citation>
    <scope>NUCLEOTIDE SEQUENCE</scope>
    <source>
        <strain evidence="3">CGMCC 1.15725</strain>
    </source>
</reference>
<feature type="domain" description="Cupin type-2" evidence="2">
    <location>
        <begin position="51"/>
        <end position="124"/>
    </location>
</feature>
<comment type="caution">
    <text evidence="3">The sequence shown here is derived from an EMBL/GenBank/DDBJ whole genome shotgun (WGS) entry which is preliminary data.</text>
</comment>
<dbReference type="PANTHER" id="PTHR38599:SF1">
    <property type="entry name" value="CUPIN DOMAIN PROTEIN (AFU_ORTHOLOGUE AFUA_3G13620)"/>
    <property type="match status" value="1"/>
</dbReference>
<dbReference type="SUPFAM" id="SSF51182">
    <property type="entry name" value="RmlC-like cupins"/>
    <property type="match status" value="1"/>
</dbReference>
<evidence type="ECO:0000256" key="1">
    <source>
        <dbReference type="SAM" id="SignalP"/>
    </source>
</evidence>
<dbReference type="PANTHER" id="PTHR38599">
    <property type="entry name" value="CUPIN DOMAIN PROTEIN (AFU_ORTHOLOGUE AFUA_3G13620)"/>
    <property type="match status" value="1"/>
</dbReference>
<dbReference type="CDD" id="cd02234">
    <property type="entry name" value="cupin_BLR7677-like"/>
    <property type="match status" value="1"/>
</dbReference>
<dbReference type="Gene3D" id="2.60.120.10">
    <property type="entry name" value="Jelly Rolls"/>
    <property type="match status" value="1"/>
</dbReference>
<reference evidence="3" key="2">
    <citation type="submission" date="2020-09" db="EMBL/GenBank/DDBJ databases">
        <authorList>
            <person name="Sun Q."/>
            <person name="Zhou Y."/>
        </authorList>
    </citation>
    <scope>NUCLEOTIDE SEQUENCE</scope>
    <source>
        <strain evidence="3">CGMCC 1.15725</strain>
    </source>
</reference>
<organism evidence="3 4">
    <name type="scientific">Aliidongia dinghuensis</name>
    <dbReference type="NCBI Taxonomy" id="1867774"/>
    <lineage>
        <taxon>Bacteria</taxon>
        <taxon>Pseudomonadati</taxon>
        <taxon>Pseudomonadota</taxon>
        <taxon>Alphaproteobacteria</taxon>
        <taxon>Rhodospirillales</taxon>
        <taxon>Dongiaceae</taxon>
        <taxon>Aliidongia</taxon>
    </lineage>
</organism>
<sequence>MSPGKIAYFAPLCALLVGAAPAYAAPVRETVTPQSSQVMPNLPGKSLVTVVVSYPPGAKSAPHHHAGSAFIYAYVLEGEIRSQVDDAPPRVYRAGESWVEAPGAHHKASENASKTKPAKLLAVFVVDSDEKTLTTPDPQ</sequence>
<protein>
    <submittedName>
        <fullName evidence="3">Cupin</fullName>
    </submittedName>
</protein>
<accession>A0A8J2YQD9</accession>
<dbReference type="InterPro" id="IPR011051">
    <property type="entry name" value="RmlC_Cupin_sf"/>
</dbReference>